<dbReference type="STRING" id="79200.A0A164SMX1"/>
<evidence type="ECO:0000313" key="2">
    <source>
        <dbReference type="EMBL" id="KZM86356.1"/>
    </source>
</evidence>
<proteinExistence type="predicted"/>
<evidence type="ECO:0000256" key="1">
    <source>
        <dbReference type="SAM" id="MobiDB-lite"/>
    </source>
</evidence>
<feature type="region of interest" description="Disordered" evidence="1">
    <location>
        <begin position="215"/>
        <end position="238"/>
    </location>
</feature>
<dbReference type="Gramene" id="KZM86356">
    <property type="protein sequence ID" value="KZM86356"/>
    <property type="gene ID" value="DCAR_023490"/>
</dbReference>
<sequence>MPDHDNPIRNFVNCTRRCLSLLTGLFSSVVSSSNKVEGGCNSSAEKEEEEFGMANEPIDISSSSESWDLEADESIVDDSVTSAGLRRLPSWADFAGTSSAVNGGTSYKSNSRVSTSNGNVWNPGHQNHVGTGFGQHLYGQVLKRSLAPSLKPHVHGSTYSIGNLGSSQIRESYARSYPAQGVPNQLENQLEKDCDDDLVMYDKNGSLPMPKPFMPRTYPSTAQHSSSAGPGLHSGAGKEQYGEYDERLIYQAALQVVK</sequence>
<protein>
    <submittedName>
        <fullName evidence="2">Uncharacterized protein</fullName>
    </submittedName>
</protein>
<reference evidence="2" key="1">
    <citation type="journal article" date="2016" name="Nat. Genet.">
        <title>A high-quality carrot genome assembly provides new insights into carotenoid accumulation and asterid genome evolution.</title>
        <authorList>
            <person name="Iorizzo M."/>
            <person name="Ellison S."/>
            <person name="Senalik D."/>
            <person name="Zeng P."/>
            <person name="Satapoomin P."/>
            <person name="Huang J."/>
            <person name="Bowman M."/>
            <person name="Iovene M."/>
            <person name="Sanseverino W."/>
            <person name="Cavagnaro P."/>
            <person name="Yildiz M."/>
            <person name="Macko-Podgorni A."/>
            <person name="Moranska E."/>
            <person name="Grzebelus E."/>
            <person name="Grzebelus D."/>
            <person name="Ashrafi H."/>
            <person name="Zheng Z."/>
            <person name="Cheng S."/>
            <person name="Spooner D."/>
            <person name="Van Deynze A."/>
            <person name="Simon P."/>
        </authorList>
    </citation>
    <scope>NUCLEOTIDE SEQUENCE [LARGE SCALE GENOMIC DNA]</scope>
    <source>
        <tissue evidence="2">Leaf</tissue>
    </source>
</reference>
<organism evidence="2">
    <name type="scientific">Daucus carota subsp. sativus</name>
    <name type="common">Carrot</name>
    <dbReference type="NCBI Taxonomy" id="79200"/>
    <lineage>
        <taxon>Eukaryota</taxon>
        <taxon>Viridiplantae</taxon>
        <taxon>Streptophyta</taxon>
        <taxon>Embryophyta</taxon>
        <taxon>Tracheophyta</taxon>
        <taxon>Spermatophyta</taxon>
        <taxon>Magnoliopsida</taxon>
        <taxon>eudicotyledons</taxon>
        <taxon>Gunneridae</taxon>
        <taxon>Pentapetalae</taxon>
        <taxon>asterids</taxon>
        <taxon>campanulids</taxon>
        <taxon>Apiales</taxon>
        <taxon>Apiaceae</taxon>
        <taxon>Apioideae</taxon>
        <taxon>Scandiceae</taxon>
        <taxon>Daucinae</taxon>
        <taxon>Daucus</taxon>
        <taxon>Daucus sect. Daucus</taxon>
    </lineage>
</organism>
<dbReference type="AlphaFoldDB" id="A0A164SMX1"/>
<feature type="compositionally biased region" description="Polar residues" evidence="1">
    <location>
        <begin position="218"/>
        <end position="228"/>
    </location>
</feature>
<name>A0A164SMX1_DAUCS</name>
<dbReference type="EMBL" id="LNRQ01000007">
    <property type="protein sequence ID" value="KZM86356.1"/>
    <property type="molecule type" value="Genomic_DNA"/>
</dbReference>
<comment type="caution">
    <text evidence="2">The sequence shown here is derived from an EMBL/GenBank/DDBJ whole genome shotgun (WGS) entry which is preliminary data.</text>
</comment>
<gene>
    <name evidence="2" type="ORF">DCAR_023490</name>
</gene>
<accession>A0A164SMX1</accession>